<evidence type="ECO:0000256" key="3">
    <source>
        <dbReference type="ARBA" id="ARBA00022448"/>
    </source>
</evidence>
<feature type="transmembrane region" description="Helical" evidence="13">
    <location>
        <begin position="297"/>
        <end position="320"/>
    </location>
</feature>
<feature type="transmembrane region" description="Helical" evidence="13">
    <location>
        <begin position="359"/>
        <end position="381"/>
    </location>
</feature>
<evidence type="ECO:0000256" key="10">
    <source>
        <dbReference type="ARBA" id="ARBA00023027"/>
    </source>
</evidence>
<keyword evidence="4" id="KW-0050">Antiport</keyword>
<feature type="transmembrane region" description="Helical" evidence="13">
    <location>
        <begin position="120"/>
        <end position="140"/>
    </location>
</feature>
<dbReference type="AlphaFoldDB" id="A0A0E3PWQ9"/>
<dbReference type="Gene3D" id="3.40.50.720">
    <property type="entry name" value="NAD(P)-binding Rossmann-like Domain"/>
    <property type="match status" value="1"/>
</dbReference>
<feature type="domain" description="RCK C-terminal" evidence="15">
    <location>
        <begin position="530"/>
        <end position="612"/>
    </location>
</feature>
<comment type="subcellular location">
    <subcellularLocation>
        <location evidence="2">Cell membrane</location>
        <topology evidence="2">Multi-pass membrane protein</topology>
    </subcellularLocation>
</comment>
<evidence type="ECO:0000256" key="13">
    <source>
        <dbReference type="SAM" id="Phobius"/>
    </source>
</evidence>
<protein>
    <submittedName>
        <fullName evidence="16">Trk system potassium uptake protein TrkA</fullName>
    </submittedName>
</protein>
<evidence type="ECO:0000256" key="12">
    <source>
        <dbReference type="ARBA" id="ARBA00023136"/>
    </source>
</evidence>
<keyword evidence="7 13" id="KW-0812">Transmembrane</keyword>
<dbReference type="EMBL" id="CP009509">
    <property type="protein sequence ID" value="AKB39985.1"/>
    <property type="molecule type" value="Genomic_DNA"/>
</dbReference>
<dbReference type="Pfam" id="PF00999">
    <property type="entry name" value="Na_H_Exchanger"/>
    <property type="match status" value="1"/>
</dbReference>
<comment type="function">
    <text evidence="1">Part of a potassium transport system.</text>
</comment>
<keyword evidence="8" id="KW-0630">Potassium</keyword>
<feature type="transmembrane region" description="Helical" evidence="13">
    <location>
        <begin position="55"/>
        <end position="79"/>
    </location>
</feature>
<dbReference type="InterPro" id="IPR038770">
    <property type="entry name" value="Na+/solute_symporter_sf"/>
</dbReference>
<dbReference type="GO" id="GO:0015297">
    <property type="term" value="F:antiporter activity"/>
    <property type="evidence" value="ECO:0007669"/>
    <property type="project" value="UniProtKB-KW"/>
</dbReference>
<evidence type="ECO:0000256" key="1">
    <source>
        <dbReference type="ARBA" id="ARBA00003660"/>
    </source>
</evidence>
<evidence type="ECO:0000313" key="16">
    <source>
        <dbReference type="EMBL" id="AKB39985.1"/>
    </source>
</evidence>
<dbReference type="SUPFAM" id="SSF51735">
    <property type="entry name" value="NAD(P)-binding Rossmann-fold domains"/>
    <property type="match status" value="1"/>
</dbReference>
<dbReference type="PANTHER" id="PTHR32507:SF0">
    <property type="entry name" value="NA(+)_H(+) ANTIPORTER 2-RELATED"/>
    <property type="match status" value="1"/>
</dbReference>
<dbReference type="InterPro" id="IPR006037">
    <property type="entry name" value="RCK_C"/>
</dbReference>
<keyword evidence="3" id="KW-0813">Transport</keyword>
<dbReference type="RefSeq" id="WP_015411002.1">
    <property type="nucleotide sequence ID" value="NZ_CP009509.1"/>
</dbReference>
<organism evidence="16 17">
    <name type="scientific">Methanosarcina mazei WWM610</name>
    <dbReference type="NCBI Taxonomy" id="1434117"/>
    <lineage>
        <taxon>Archaea</taxon>
        <taxon>Methanobacteriati</taxon>
        <taxon>Methanobacteriota</taxon>
        <taxon>Stenosarchaea group</taxon>
        <taxon>Methanomicrobia</taxon>
        <taxon>Methanosarcinales</taxon>
        <taxon>Methanosarcinaceae</taxon>
        <taxon>Methanosarcina</taxon>
    </lineage>
</organism>
<dbReference type="Pfam" id="PF02080">
    <property type="entry name" value="TrkA_C"/>
    <property type="match status" value="1"/>
</dbReference>
<evidence type="ECO:0000256" key="6">
    <source>
        <dbReference type="ARBA" id="ARBA00022538"/>
    </source>
</evidence>
<feature type="transmembrane region" description="Helical" evidence="13">
    <location>
        <begin position="274"/>
        <end position="291"/>
    </location>
</feature>
<dbReference type="InterPro" id="IPR003148">
    <property type="entry name" value="RCK_N"/>
</dbReference>
<keyword evidence="6" id="KW-0633">Potassium transport</keyword>
<evidence type="ECO:0000259" key="14">
    <source>
        <dbReference type="PROSITE" id="PS51201"/>
    </source>
</evidence>
<dbReference type="PRINTS" id="PR00335">
    <property type="entry name" value="KUPTAKETRKA"/>
</dbReference>
<keyword evidence="5" id="KW-1003">Cell membrane</keyword>
<dbReference type="PROSITE" id="PS51201">
    <property type="entry name" value="RCK_N"/>
    <property type="match status" value="1"/>
</dbReference>
<evidence type="ECO:0000256" key="11">
    <source>
        <dbReference type="ARBA" id="ARBA00023065"/>
    </source>
</evidence>
<reference evidence="16 17" key="1">
    <citation type="submission" date="2014-07" db="EMBL/GenBank/DDBJ databases">
        <title>Methanogenic archaea and the global carbon cycle.</title>
        <authorList>
            <person name="Henriksen J.R."/>
            <person name="Luke J."/>
            <person name="Reinhart S."/>
            <person name="Benedict M.N."/>
            <person name="Youngblut N.D."/>
            <person name="Metcalf M.E."/>
            <person name="Whitaker R.J."/>
            <person name="Metcalf W.W."/>
        </authorList>
    </citation>
    <scope>NUCLEOTIDE SEQUENCE [LARGE SCALE GENOMIC DNA]</scope>
    <source>
        <strain evidence="16 17">WWM610</strain>
    </source>
</reference>
<sequence>MLDPILLLGLVVSVLVMSLAARALSYYFRLPFIIFLLIEGIIAGPEVLNLLDPSLYIEGLSAIVAISISVIVFDGGLHIDLKHIRMVQESVLKLTTIGVLVTFLGTTALTSILIDIPLEIAALFGALVTATGPTVITPIVRNIQISHRLGKILELEGVLNDAASVILAAMVFEWVAAELSGTDAVIFIFYRLGIGIALGSLSGFALRWFFTRKIAFSKQTVRLVSLTAVFACFVLSECLGNESGILAVAIFGIILGTSEFPYKETIKEFKGDIVTVMLSLIFILLAAMLEFEDIQRIGVSGIVLVLLLVFVIRPMAVFISMWNSQVRTNEKLFLSFIGPRGVVPTSVATYFAIKLDSMGILGGQSLVGLVFLTVIITVFLSGSLSKKVAEMLEVIPMEILIIGGGKVGRILAERFDRRGENVIVVDISESNCKKCMELGIRIIQGDAGDVNVMKKAGIENAKYVVATTNKDDTNLLFCQIAKTCFGFRGDQLVARVNEIENLQAFWNLGIRAISPSMTTAVMLENMIGRPHLFSMCEVGGEGEMMEVKVTNPRVVGRAIKDIQFPEKSLLVMVQRGSDSIIAHGSLVLEYEDIVTIIGEGDAAKQTASILYK</sequence>
<dbReference type="PROSITE" id="PS51202">
    <property type="entry name" value="RCK_C"/>
    <property type="match status" value="1"/>
</dbReference>
<evidence type="ECO:0000256" key="4">
    <source>
        <dbReference type="ARBA" id="ARBA00022449"/>
    </source>
</evidence>
<gene>
    <name evidence="16" type="ORF">MSMAW_0994</name>
</gene>
<evidence type="ECO:0000256" key="8">
    <source>
        <dbReference type="ARBA" id="ARBA00022958"/>
    </source>
</evidence>
<dbReference type="Pfam" id="PF02254">
    <property type="entry name" value="TrkA_N"/>
    <property type="match status" value="1"/>
</dbReference>
<feature type="transmembrane region" description="Helical" evidence="13">
    <location>
        <begin position="184"/>
        <end position="209"/>
    </location>
</feature>
<evidence type="ECO:0000256" key="2">
    <source>
        <dbReference type="ARBA" id="ARBA00004651"/>
    </source>
</evidence>
<evidence type="ECO:0000256" key="9">
    <source>
        <dbReference type="ARBA" id="ARBA00022989"/>
    </source>
</evidence>
<feature type="transmembrane region" description="Helical" evidence="13">
    <location>
        <begin position="152"/>
        <end position="172"/>
    </location>
</feature>
<dbReference type="InterPro" id="IPR036291">
    <property type="entry name" value="NAD(P)-bd_dom_sf"/>
</dbReference>
<dbReference type="PANTHER" id="PTHR32507">
    <property type="entry name" value="NA(+)/H(+) ANTIPORTER 1"/>
    <property type="match status" value="1"/>
</dbReference>
<dbReference type="Gene3D" id="1.20.1530.20">
    <property type="match status" value="1"/>
</dbReference>
<dbReference type="Proteomes" id="UP000033058">
    <property type="component" value="Chromosome"/>
</dbReference>
<keyword evidence="9 13" id="KW-1133">Transmembrane helix</keyword>
<keyword evidence="10" id="KW-0520">NAD</keyword>
<dbReference type="HOGENOM" id="CLU_005912_10_1_2"/>
<keyword evidence="11" id="KW-0406">Ion transport</keyword>
<dbReference type="GeneID" id="24850648"/>
<name>A0A0E3PWQ9_METMZ</name>
<feature type="domain" description="RCK N-terminal" evidence="14">
    <location>
        <begin position="396"/>
        <end position="517"/>
    </location>
</feature>
<evidence type="ECO:0000256" key="7">
    <source>
        <dbReference type="ARBA" id="ARBA00022692"/>
    </source>
</evidence>
<accession>A0A0E3PWQ9</accession>
<dbReference type="InterPro" id="IPR006153">
    <property type="entry name" value="Cation/H_exchanger_TM"/>
</dbReference>
<dbReference type="GO" id="GO:0015079">
    <property type="term" value="F:potassium ion transmembrane transporter activity"/>
    <property type="evidence" value="ECO:0007669"/>
    <property type="project" value="InterPro"/>
</dbReference>
<dbReference type="InterPro" id="IPR006036">
    <property type="entry name" value="K_uptake_TrkA"/>
</dbReference>
<dbReference type="GO" id="GO:1902600">
    <property type="term" value="P:proton transmembrane transport"/>
    <property type="evidence" value="ECO:0007669"/>
    <property type="project" value="InterPro"/>
</dbReference>
<keyword evidence="12 13" id="KW-0472">Membrane</keyword>
<dbReference type="PATRIC" id="fig|1434117.4.peg.1238"/>
<dbReference type="InterPro" id="IPR036721">
    <property type="entry name" value="RCK_C_sf"/>
</dbReference>
<evidence type="ECO:0000259" key="15">
    <source>
        <dbReference type="PROSITE" id="PS51202"/>
    </source>
</evidence>
<feature type="transmembrane region" description="Helical" evidence="13">
    <location>
        <begin position="91"/>
        <end position="114"/>
    </location>
</feature>
<evidence type="ECO:0000313" key="17">
    <source>
        <dbReference type="Proteomes" id="UP000033058"/>
    </source>
</evidence>
<dbReference type="GO" id="GO:0005886">
    <property type="term" value="C:plasma membrane"/>
    <property type="evidence" value="ECO:0007669"/>
    <property type="project" value="UniProtKB-SubCell"/>
</dbReference>
<dbReference type="Gene3D" id="3.30.70.1450">
    <property type="entry name" value="Regulator of K+ conductance, C-terminal domain"/>
    <property type="match status" value="1"/>
</dbReference>
<dbReference type="SUPFAM" id="SSF116726">
    <property type="entry name" value="TrkA C-terminal domain-like"/>
    <property type="match status" value="1"/>
</dbReference>
<evidence type="ECO:0000256" key="5">
    <source>
        <dbReference type="ARBA" id="ARBA00022475"/>
    </source>
</evidence>
<proteinExistence type="predicted"/>